<dbReference type="RefSeq" id="WP_128759350.1">
    <property type="nucleotide sequence ID" value="NZ_JBALUR010000023.1"/>
</dbReference>
<dbReference type="EMBL" id="QOVL01000009">
    <property type="protein sequence ID" value="RXG29207.1"/>
    <property type="molecule type" value="Genomic_DNA"/>
</dbReference>
<name>A0A4Q0PN25_9FLAO</name>
<dbReference type="AlphaFoldDB" id="A0A4Q0PN25"/>
<comment type="caution">
    <text evidence="1">The sequence shown here is derived from an EMBL/GenBank/DDBJ whole genome shotgun (WGS) entry which is preliminary data.</text>
</comment>
<evidence type="ECO:0000313" key="1">
    <source>
        <dbReference type="EMBL" id="RXG29207.1"/>
    </source>
</evidence>
<proteinExistence type="predicted"/>
<dbReference type="GO" id="GO:0032784">
    <property type="term" value="P:regulation of DNA-templated transcription elongation"/>
    <property type="evidence" value="ECO:0007669"/>
    <property type="project" value="InterPro"/>
</dbReference>
<dbReference type="Proteomes" id="UP000290608">
    <property type="component" value="Unassembled WGS sequence"/>
</dbReference>
<sequence>MKYNHFLLEKKEYVHLKKVMNFSHHLIQDSYGCALRVLDAKLHSARIWDAQHMPNDVVRLHSNVLLALGSKELNTTLILNSNVSEDSQETSVLTALGAAILGCAAGDTVQYFKDGNYFDLYIKCVEQQDTFIDSFML</sequence>
<dbReference type="GO" id="GO:0003677">
    <property type="term" value="F:DNA binding"/>
    <property type="evidence" value="ECO:0007669"/>
    <property type="project" value="InterPro"/>
</dbReference>
<dbReference type="Gene3D" id="3.10.50.30">
    <property type="entry name" value="Transcription elongation factor, GreA/GreB, C-terminal domain"/>
    <property type="match status" value="1"/>
</dbReference>
<dbReference type="InterPro" id="IPR036953">
    <property type="entry name" value="GreA/GreB_C_sf"/>
</dbReference>
<organism evidence="1 2">
    <name type="scientific">Leeuwenhoekiella marinoflava</name>
    <dbReference type="NCBI Taxonomy" id="988"/>
    <lineage>
        <taxon>Bacteria</taxon>
        <taxon>Pseudomonadati</taxon>
        <taxon>Bacteroidota</taxon>
        <taxon>Flavobacteriia</taxon>
        <taxon>Flavobacteriales</taxon>
        <taxon>Flavobacteriaceae</taxon>
        <taxon>Leeuwenhoekiella</taxon>
    </lineage>
</organism>
<accession>A0A4Q0PN25</accession>
<protein>
    <submittedName>
        <fullName evidence="1">Regulator of nucleoside diphosphate kinase</fullName>
    </submittedName>
</protein>
<gene>
    <name evidence="1" type="ORF">DSL99_2145</name>
</gene>
<dbReference type="GO" id="GO:0016301">
    <property type="term" value="F:kinase activity"/>
    <property type="evidence" value="ECO:0007669"/>
    <property type="project" value="UniProtKB-KW"/>
</dbReference>
<dbReference type="SUPFAM" id="SSF54534">
    <property type="entry name" value="FKBP-like"/>
    <property type="match status" value="1"/>
</dbReference>
<keyword evidence="1" id="KW-0808">Transferase</keyword>
<dbReference type="STRING" id="1122159.SAMN02745246_02282"/>
<keyword evidence="1" id="KW-0418">Kinase</keyword>
<reference evidence="1 2" key="1">
    <citation type="submission" date="2018-07" db="EMBL/GenBank/DDBJ databases">
        <title>Leeuwenhoekiella genomics.</title>
        <authorList>
            <person name="Tahon G."/>
            <person name="Willems A."/>
        </authorList>
    </citation>
    <scope>NUCLEOTIDE SEQUENCE [LARGE SCALE GENOMIC DNA]</scope>
    <source>
        <strain evidence="1 2">LMG 1345</strain>
    </source>
</reference>
<evidence type="ECO:0000313" key="2">
    <source>
        <dbReference type="Proteomes" id="UP000290608"/>
    </source>
</evidence>